<dbReference type="AlphaFoldDB" id="A0A7S0FK16"/>
<reference evidence="2" key="1">
    <citation type="submission" date="2021-01" db="EMBL/GenBank/DDBJ databases">
        <authorList>
            <person name="Corre E."/>
            <person name="Pelletier E."/>
            <person name="Niang G."/>
            <person name="Scheremetjew M."/>
            <person name="Finn R."/>
            <person name="Kale V."/>
            <person name="Holt S."/>
            <person name="Cochrane G."/>
            <person name="Meng A."/>
            <person name="Brown T."/>
            <person name="Cohen L."/>
        </authorList>
    </citation>
    <scope>NUCLEOTIDE SEQUENCE</scope>
    <source>
        <strain evidence="2">Pbaha01</strain>
    </source>
</reference>
<name>A0A7S0FK16_9DINO</name>
<evidence type="ECO:0000256" key="1">
    <source>
        <dbReference type="SAM" id="MobiDB-lite"/>
    </source>
</evidence>
<dbReference type="EMBL" id="HBEG01029292">
    <property type="protein sequence ID" value="CAD8366429.1"/>
    <property type="molecule type" value="Transcribed_RNA"/>
</dbReference>
<feature type="compositionally biased region" description="Polar residues" evidence="1">
    <location>
        <begin position="1"/>
        <end position="11"/>
    </location>
</feature>
<feature type="region of interest" description="Disordered" evidence="1">
    <location>
        <begin position="1"/>
        <end position="38"/>
    </location>
</feature>
<proteinExistence type="predicted"/>
<feature type="compositionally biased region" description="Basic and acidic residues" evidence="1">
    <location>
        <begin position="12"/>
        <end position="24"/>
    </location>
</feature>
<sequence>MGAGSSNNARSTEGHTRRLAREEACGQQQQHRHTRLTDLPATVLSERVAPLLEPEELAGICCSQAAWAHEAALLVSEFAVSRHGTKPRQVTRFADLWRLEAVASTGTLNFSSPDFLLESGAELLRGSSFEFPIYVGRAIDKVTTAVNPPACGDTFEVPMQLQRGRYLVSVSGWCNPYHGILDLMLDGVLVSGPEGLDWCGEQTEHRCFAPFAVEVEWTGSHRWRFTTSRKNEKSGKGFWLCLQWLQVDPVDPVHRLGAFRRAQHCGSTPPQVSKRFGLLQWASVRLVFRKALNWMWGSLRGWHLLARLLGAGLPYEPAAA</sequence>
<organism evidence="2">
    <name type="scientific">Pyrodinium bahamense</name>
    <dbReference type="NCBI Taxonomy" id="73915"/>
    <lineage>
        <taxon>Eukaryota</taxon>
        <taxon>Sar</taxon>
        <taxon>Alveolata</taxon>
        <taxon>Dinophyceae</taxon>
        <taxon>Gonyaulacales</taxon>
        <taxon>Pyrocystaceae</taxon>
        <taxon>Pyrodinium</taxon>
    </lineage>
</organism>
<evidence type="ECO:0000313" key="2">
    <source>
        <dbReference type="EMBL" id="CAD8366429.1"/>
    </source>
</evidence>
<accession>A0A7S0FK16</accession>
<protein>
    <submittedName>
        <fullName evidence="2">Uncharacterized protein</fullName>
    </submittedName>
</protein>
<gene>
    <name evidence="2" type="ORF">PBAH0796_LOCUS17892</name>
</gene>